<keyword evidence="2" id="KW-1185">Reference proteome</keyword>
<dbReference type="Proteomes" id="UP000192906">
    <property type="component" value="Unassembled WGS sequence"/>
</dbReference>
<sequence length="204" mass="21965">MTKNIFGIPLLIGVLFIAGCIGGKSVETSYLRVGLNHGLETACEKVRSDLPTVAVKRFTSLPALDRETVILASGPVLTPDYRWSWEGTPSEIFDAATGPALGCMKHYEVIAPYRPGADRDLLLSGEILSFEVQQSEANIFKGAVRYSLWDGSGKRLLGRKLVEASIPVEKLNGRAIAVAASAALGSIMSQTAAWIDGYSKEIDH</sequence>
<protein>
    <recommendedName>
        <fullName evidence="3">ABC-type transport auxiliary lipoprotein component domain-containing protein</fullName>
    </recommendedName>
</protein>
<dbReference type="STRING" id="1519643.SAMN06295933_2436"/>
<organism evidence="1 2">
    <name type="scientific">Desulfovibrio gilichinskyi</name>
    <dbReference type="NCBI Taxonomy" id="1519643"/>
    <lineage>
        <taxon>Bacteria</taxon>
        <taxon>Pseudomonadati</taxon>
        <taxon>Thermodesulfobacteriota</taxon>
        <taxon>Desulfovibrionia</taxon>
        <taxon>Desulfovibrionales</taxon>
        <taxon>Desulfovibrionaceae</taxon>
        <taxon>Desulfovibrio</taxon>
    </lineage>
</organism>
<dbReference type="SUPFAM" id="SSF159594">
    <property type="entry name" value="XCC0632-like"/>
    <property type="match status" value="1"/>
</dbReference>
<proteinExistence type="predicted"/>
<evidence type="ECO:0000313" key="2">
    <source>
        <dbReference type="Proteomes" id="UP000192906"/>
    </source>
</evidence>
<accession>A0A1X7E0T1</accession>
<dbReference type="AlphaFoldDB" id="A0A1X7E0T1"/>
<dbReference type="RefSeq" id="WP_085102582.1">
    <property type="nucleotide sequence ID" value="NZ_FWZU01000004.1"/>
</dbReference>
<name>A0A1X7E0T1_9BACT</name>
<reference evidence="2" key="1">
    <citation type="submission" date="2017-04" db="EMBL/GenBank/DDBJ databases">
        <authorList>
            <person name="Varghese N."/>
            <person name="Submissions S."/>
        </authorList>
    </citation>
    <scope>NUCLEOTIDE SEQUENCE [LARGE SCALE GENOMIC DNA]</scope>
    <source>
        <strain evidence="2">K3S</strain>
    </source>
</reference>
<dbReference type="PROSITE" id="PS51257">
    <property type="entry name" value="PROKAR_LIPOPROTEIN"/>
    <property type="match status" value="1"/>
</dbReference>
<evidence type="ECO:0000313" key="1">
    <source>
        <dbReference type="EMBL" id="SMF24985.1"/>
    </source>
</evidence>
<dbReference type="EMBL" id="FWZU01000004">
    <property type="protein sequence ID" value="SMF24985.1"/>
    <property type="molecule type" value="Genomic_DNA"/>
</dbReference>
<evidence type="ECO:0008006" key="3">
    <source>
        <dbReference type="Google" id="ProtNLM"/>
    </source>
</evidence>
<dbReference type="OrthoDB" id="5453846at2"/>
<gene>
    <name evidence="1" type="ORF">SAMN06295933_2436</name>
</gene>
<dbReference type="Gene3D" id="3.40.50.10610">
    <property type="entry name" value="ABC-type transport auxiliary lipoprotein component"/>
    <property type="match status" value="1"/>
</dbReference>